<dbReference type="GO" id="GO:0005886">
    <property type="term" value="C:plasma membrane"/>
    <property type="evidence" value="ECO:0007669"/>
    <property type="project" value="UniProtKB-SubCell"/>
</dbReference>
<evidence type="ECO:0000313" key="10">
    <source>
        <dbReference type="EMBL" id="KIY48429.1"/>
    </source>
</evidence>
<feature type="region of interest" description="Disordered" evidence="8">
    <location>
        <begin position="180"/>
        <end position="253"/>
    </location>
</feature>
<proteinExistence type="predicted"/>
<dbReference type="GO" id="GO:0005254">
    <property type="term" value="F:chloride channel activity"/>
    <property type="evidence" value="ECO:0007669"/>
    <property type="project" value="InterPro"/>
</dbReference>
<keyword evidence="6" id="KW-0406">Ion transport</keyword>
<keyword evidence="3" id="KW-1003">Cell membrane</keyword>
<protein>
    <submittedName>
        <fullName evidence="10">Uncharacterized protein</fullName>
    </submittedName>
</protein>
<dbReference type="EMBL" id="KN881833">
    <property type="protein sequence ID" value="KIY48429.1"/>
    <property type="molecule type" value="Genomic_DNA"/>
</dbReference>
<evidence type="ECO:0000256" key="6">
    <source>
        <dbReference type="ARBA" id="ARBA00023065"/>
    </source>
</evidence>
<evidence type="ECO:0000256" key="8">
    <source>
        <dbReference type="SAM" id="MobiDB-lite"/>
    </source>
</evidence>
<feature type="transmembrane region" description="Helical" evidence="9">
    <location>
        <begin position="401"/>
        <end position="420"/>
    </location>
</feature>
<comment type="subcellular location">
    <subcellularLocation>
        <location evidence="1">Cell membrane</location>
        <topology evidence="1">Multi-pass membrane protein</topology>
    </subcellularLocation>
</comment>
<feature type="compositionally biased region" description="Basic and acidic residues" evidence="8">
    <location>
        <begin position="219"/>
        <end position="230"/>
    </location>
</feature>
<feature type="transmembrane region" description="Helical" evidence="9">
    <location>
        <begin position="50"/>
        <end position="70"/>
    </location>
</feature>
<keyword evidence="7 9" id="KW-0472">Membrane</keyword>
<evidence type="ECO:0000256" key="7">
    <source>
        <dbReference type="ARBA" id="ARBA00023136"/>
    </source>
</evidence>
<feature type="transmembrane region" description="Helical" evidence="9">
    <location>
        <begin position="25"/>
        <end position="43"/>
    </location>
</feature>
<sequence length="527" mass="60344">MVSSNPLFRGVWTLRRFNATIVNDVWPEVVFFSLIATMVALVSEKTDHQLGISTQLLTVLGTVLGLVISFRTSSAYERYQDGRKLWTNITIATRNVAEIIWIYVPNERKNKDSVVIQTELKSTIEKKSMINLLQAFSVAVKHFLRGEPGVYYQDLYPLICFLPRYASVAGDPHDLMPLWEASEDGQHPMPHHKNVRSATDKPEMPTVQRTSSMPTQDLHTVDENDLEKQTQNKRSSSSWFRTSTPGSHDASARQTVLPIVQSHRPLKPARNPPPASFYDYLPVFRFFKFLFRKAWRKIPIRSHNVGGRDVFGRRVIPQAADSNVPVEICLFLSSYAAFLVGNSLIPAPIMSALFANLSSLQDTMSNLDRVRNTPLPFAYQAHLRMSLWHVLHFIFEIYDAFGYLTIPATAFASFLLLGFLEIGQEIENPFNYDLNDLDLDQFCNDIHRELHEITAHTVPKPADYVFSPWNQPFAPADRRTAEDLTKDPEVAYRILNAIIRTSSVTRFCNYYQTWFLISQKYPLYETV</sequence>
<evidence type="ECO:0000256" key="2">
    <source>
        <dbReference type="ARBA" id="ARBA00022448"/>
    </source>
</evidence>
<feature type="transmembrane region" description="Helical" evidence="9">
    <location>
        <begin position="335"/>
        <end position="357"/>
    </location>
</feature>
<keyword evidence="11" id="KW-1185">Reference proteome</keyword>
<evidence type="ECO:0000256" key="4">
    <source>
        <dbReference type="ARBA" id="ARBA00022692"/>
    </source>
</evidence>
<accession>A0A0D7ADF4</accession>
<organism evidence="10 11">
    <name type="scientific">Fistulina hepatica ATCC 64428</name>
    <dbReference type="NCBI Taxonomy" id="1128425"/>
    <lineage>
        <taxon>Eukaryota</taxon>
        <taxon>Fungi</taxon>
        <taxon>Dikarya</taxon>
        <taxon>Basidiomycota</taxon>
        <taxon>Agaricomycotina</taxon>
        <taxon>Agaricomycetes</taxon>
        <taxon>Agaricomycetidae</taxon>
        <taxon>Agaricales</taxon>
        <taxon>Fistulinaceae</taxon>
        <taxon>Fistulina</taxon>
    </lineage>
</organism>
<evidence type="ECO:0000256" key="1">
    <source>
        <dbReference type="ARBA" id="ARBA00004651"/>
    </source>
</evidence>
<evidence type="ECO:0000256" key="9">
    <source>
        <dbReference type="SAM" id="Phobius"/>
    </source>
</evidence>
<dbReference type="Pfam" id="PF25539">
    <property type="entry name" value="Bestrophin_2"/>
    <property type="match status" value="2"/>
</dbReference>
<dbReference type="AlphaFoldDB" id="A0A0D7ADF4"/>
<dbReference type="PANTHER" id="PTHR33281:SF19">
    <property type="entry name" value="VOLTAGE-DEPENDENT ANION CHANNEL-FORMING PROTEIN YNEE"/>
    <property type="match status" value="1"/>
</dbReference>
<evidence type="ECO:0000313" key="11">
    <source>
        <dbReference type="Proteomes" id="UP000054144"/>
    </source>
</evidence>
<feature type="compositionally biased region" description="Polar residues" evidence="8">
    <location>
        <begin position="232"/>
        <end position="246"/>
    </location>
</feature>
<feature type="compositionally biased region" description="Polar residues" evidence="8">
    <location>
        <begin position="207"/>
        <end position="218"/>
    </location>
</feature>
<dbReference type="InterPro" id="IPR044669">
    <property type="entry name" value="YneE/VCCN1/2-like"/>
</dbReference>
<keyword evidence="4 9" id="KW-0812">Transmembrane</keyword>
<evidence type="ECO:0000256" key="3">
    <source>
        <dbReference type="ARBA" id="ARBA00022475"/>
    </source>
</evidence>
<reference evidence="10 11" key="1">
    <citation type="journal article" date="2015" name="Fungal Genet. Biol.">
        <title>Evolution of novel wood decay mechanisms in Agaricales revealed by the genome sequences of Fistulina hepatica and Cylindrobasidium torrendii.</title>
        <authorList>
            <person name="Floudas D."/>
            <person name="Held B.W."/>
            <person name="Riley R."/>
            <person name="Nagy L.G."/>
            <person name="Koehler G."/>
            <person name="Ransdell A.S."/>
            <person name="Younus H."/>
            <person name="Chow J."/>
            <person name="Chiniquy J."/>
            <person name="Lipzen A."/>
            <person name="Tritt A."/>
            <person name="Sun H."/>
            <person name="Haridas S."/>
            <person name="LaButti K."/>
            <person name="Ohm R.A."/>
            <person name="Kues U."/>
            <person name="Blanchette R.A."/>
            <person name="Grigoriev I.V."/>
            <person name="Minto R.E."/>
            <person name="Hibbett D.S."/>
        </authorList>
    </citation>
    <scope>NUCLEOTIDE SEQUENCE [LARGE SCALE GENOMIC DNA]</scope>
    <source>
        <strain evidence="10 11">ATCC 64428</strain>
    </source>
</reference>
<dbReference type="OrthoDB" id="1368at2759"/>
<dbReference type="PANTHER" id="PTHR33281">
    <property type="entry name" value="UPF0187 PROTEIN YNEE"/>
    <property type="match status" value="1"/>
</dbReference>
<dbReference type="Proteomes" id="UP000054144">
    <property type="component" value="Unassembled WGS sequence"/>
</dbReference>
<keyword evidence="5 9" id="KW-1133">Transmembrane helix</keyword>
<keyword evidence="2" id="KW-0813">Transport</keyword>
<evidence type="ECO:0000256" key="5">
    <source>
        <dbReference type="ARBA" id="ARBA00022989"/>
    </source>
</evidence>
<gene>
    <name evidence="10" type="ORF">FISHEDRAFT_65725</name>
</gene>
<name>A0A0D7ADF4_9AGAR</name>